<accession>A0ABV6ARL4</accession>
<sequence>PASFATMQDALKPTSSSISPRWETRAQFFISSGGQFLTSPDIYQGVVDERIDAAILVKPPFDIPKTLEWHKVRSERFVLLAPIECPIAPSAGFCRSSLYPLRPEQLGREAGG</sequence>
<reference evidence="1 2" key="1">
    <citation type="submission" date="2024-09" db="EMBL/GenBank/DDBJ databases">
        <authorList>
            <person name="Sun Q."/>
            <person name="Mori K."/>
        </authorList>
    </citation>
    <scope>NUCLEOTIDE SEQUENCE [LARGE SCALE GENOMIC DNA]</scope>
    <source>
        <strain evidence="1 2">TBRC 4938</strain>
    </source>
</reference>
<dbReference type="EMBL" id="JBHMAA010000061">
    <property type="protein sequence ID" value="MFB9953261.1"/>
    <property type="molecule type" value="Genomic_DNA"/>
</dbReference>
<evidence type="ECO:0008006" key="3">
    <source>
        <dbReference type="Google" id="ProtNLM"/>
    </source>
</evidence>
<protein>
    <recommendedName>
        <fullName evidence="3">LysR family transcriptional regulator</fullName>
    </recommendedName>
</protein>
<evidence type="ECO:0000313" key="2">
    <source>
        <dbReference type="Proteomes" id="UP001589692"/>
    </source>
</evidence>
<evidence type="ECO:0000313" key="1">
    <source>
        <dbReference type="EMBL" id="MFB9953261.1"/>
    </source>
</evidence>
<dbReference type="Proteomes" id="UP001589692">
    <property type="component" value="Unassembled WGS sequence"/>
</dbReference>
<name>A0ABV6ARL4_9HYPH</name>
<keyword evidence="2" id="KW-1185">Reference proteome</keyword>
<proteinExistence type="predicted"/>
<comment type="caution">
    <text evidence="1">The sequence shown here is derived from an EMBL/GenBank/DDBJ whole genome shotgun (WGS) entry which is preliminary data.</text>
</comment>
<feature type="non-terminal residue" evidence="1">
    <location>
        <position position="1"/>
    </location>
</feature>
<organism evidence="1 2">
    <name type="scientific">Rhizobium puerariae</name>
    <dbReference type="NCBI Taxonomy" id="1585791"/>
    <lineage>
        <taxon>Bacteria</taxon>
        <taxon>Pseudomonadati</taxon>
        <taxon>Pseudomonadota</taxon>
        <taxon>Alphaproteobacteria</taxon>
        <taxon>Hyphomicrobiales</taxon>
        <taxon>Rhizobiaceae</taxon>
        <taxon>Rhizobium/Agrobacterium group</taxon>
        <taxon>Rhizobium</taxon>
    </lineage>
</organism>
<gene>
    <name evidence="1" type="ORF">ACFFP0_30870</name>
</gene>